<reference evidence="2" key="1">
    <citation type="submission" date="2016-09" db="EMBL/GenBank/DDBJ databases">
        <authorList>
            <person name="Varghese N."/>
            <person name="Submissions S."/>
        </authorList>
    </citation>
    <scope>NUCLEOTIDE SEQUENCE [LARGE SCALE GENOMIC DNA]</scope>
    <source>
        <strain evidence="2">ANC 3699</strain>
    </source>
</reference>
<dbReference type="InterPro" id="IPR037883">
    <property type="entry name" value="Knr4/Smi1-like_sf"/>
</dbReference>
<dbReference type="RefSeq" id="WP_092614562.1">
    <property type="nucleotide sequence ID" value="NZ_FMYK01000001.1"/>
</dbReference>
<dbReference type="SUPFAM" id="SSF160631">
    <property type="entry name" value="SMI1/KNR4-like"/>
    <property type="match status" value="1"/>
</dbReference>
<protein>
    <recommendedName>
        <fullName evidence="3">SMI1 / KNR4 family (SUKH-1)</fullName>
    </recommendedName>
</protein>
<evidence type="ECO:0000313" key="2">
    <source>
        <dbReference type="Proteomes" id="UP000242317"/>
    </source>
</evidence>
<name>A0A1G6GLI2_9GAMM</name>
<organism evidence="1 2">
    <name type="scientific">Acinetobacter marinus</name>
    <dbReference type="NCBI Taxonomy" id="281375"/>
    <lineage>
        <taxon>Bacteria</taxon>
        <taxon>Pseudomonadati</taxon>
        <taxon>Pseudomonadota</taxon>
        <taxon>Gammaproteobacteria</taxon>
        <taxon>Moraxellales</taxon>
        <taxon>Moraxellaceae</taxon>
        <taxon>Acinetobacter</taxon>
    </lineage>
</organism>
<evidence type="ECO:0000313" key="1">
    <source>
        <dbReference type="EMBL" id="SDB82892.1"/>
    </source>
</evidence>
<dbReference type="AlphaFoldDB" id="A0A1G6GLI2"/>
<sequence length="218" mass="25250">MTNLQSVLLEIEKFWPEPDPKLVGHEWYEGVFQEFTLQGKHDNSEELKRIQSEFADPLPSELQDYIVHVCDQEGVVLDTVGNPVILLPLYELKFIQDGYNYNPVLKEDIDGWPAHYFMLANEAGDPYFIDLKSGTTQVEMRVHGTGSWDYGDTVADNIPQFLLCACYQHAMLNHPDYEVIDDERGFNLVDSVAKWYFPQMKKYAGQYYSVWCESFQNA</sequence>
<dbReference type="Proteomes" id="UP000242317">
    <property type="component" value="Unassembled WGS sequence"/>
</dbReference>
<dbReference type="OrthoDB" id="8444591at2"/>
<gene>
    <name evidence="1" type="ORF">SAMN05421749_101142</name>
</gene>
<accession>A0A1G6GLI2</accession>
<keyword evidence="2" id="KW-1185">Reference proteome</keyword>
<evidence type="ECO:0008006" key="3">
    <source>
        <dbReference type="Google" id="ProtNLM"/>
    </source>
</evidence>
<proteinExistence type="predicted"/>
<dbReference type="EMBL" id="FMYK01000001">
    <property type="protein sequence ID" value="SDB82892.1"/>
    <property type="molecule type" value="Genomic_DNA"/>
</dbReference>